<feature type="compositionally biased region" description="Low complexity" evidence="1">
    <location>
        <begin position="70"/>
        <end position="86"/>
    </location>
</feature>
<feature type="region of interest" description="Disordered" evidence="1">
    <location>
        <begin position="16"/>
        <end position="102"/>
    </location>
</feature>
<evidence type="ECO:0000256" key="1">
    <source>
        <dbReference type="SAM" id="MobiDB-lite"/>
    </source>
</evidence>
<evidence type="ECO:0000313" key="3">
    <source>
        <dbReference type="Proteomes" id="UP001218218"/>
    </source>
</evidence>
<accession>A0AAD6ZNH2</accession>
<sequence length="565" mass="62201">MAAVDGEPIVRVIRSRSMSASAAGIQQHRERFGHGRRHGSREYQEERPNKGREPAVKGSRCGRGGRGLIRGDQAGQQQANRQQWAQFGRSTRGASGGRKGHKPKIVRKFSRTSRGMPSNADASKYQKGPGYERYNSYEMSHPKWSHELNEIEQYPRPANLPAPPHRKPWHVLWAVRGYDSSLEAKPVCNGNTRGAGARRRWAAVGEPIGMISGGIDGSRRSAAAGRRLMRVGIPILSQRVLTCIKNPPSPRTKMAGYIAEHSGGVLARRTARVVAVYYNSHGYGHVFESQMLLRVCGSASARVPGCTCGHVWRGFAEVGLGASAGFSRQSCAQLRQASCEAASHHLAPPRSRCAEAPQRISPKGPLMYLLCQLWPKQDSGQPSNSLAGGHIPGDIHSLGSNSANHGSWTRWRQPNTMEPMADLTTAWLGEKGAASLWFVMLGRPRQGLPSLRFRDRRNAVNVATTRDSGQLEVKLVADLSRVESSQMPDFTRLASQTESTSNRLLPKSDRGVEVPVQLIAVRNDLKPFLTLETTYFDPRRRYSWQATHLGNCATDALVAKVDHLK</sequence>
<feature type="compositionally biased region" description="Basic and acidic residues" evidence="1">
    <location>
        <begin position="40"/>
        <end position="55"/>
    </location>
</feature>
<reference evidence="2" key="1">
    <citation type="submission" date="2023-03" db="EMBL/GenBank/DDBJ databases">
        <title>Massive genome expansion in bonnet fungi (Mycena s.s.) driven by repeated elements and novel gene families across ecological guilds.</title>
        <authorList>
            <consortium name="Lawrence Berkeley National Laboratory"/>
            <person name="Harder C.B."/>
            <person name="Miyauchi S."/>
            <person name="Viragh M."/>
            <person name="Kuo A."/>
            <person name="Thoen E."/>
            <person name="Andreopoulos B."/>
            <person name="Lu D."/>
            <person name="Skrede I."/>
            <person name="Drula E."/>
            <person name="Henrissat B."/>
            <person name="Morin E."/>
            <person name="Kohler A."/>
            <person name="Barry K."/>
            <person name="LaButti K."/>
            <person name="Morin E."/>
            <person name="Salamov A."/>
            <person name="Lipzen A."/>
            <person name="Mereny Z."/>
            <person name="Hegedus B."/>
            <person name="Baldrian P."/>
            <person name="Stursova M."/>
            <person name="Weitz H."/>
            <person name="Taylor A."/>
            <person name="Grigoriev I.V."/>
            <person name="Nagy L.G."/>
            <person name="Martin F."/>
            <person name="Kauserud H."/>
        </authorList>
    </citation>
    <scope>NUCLEOTIDE SEQUENCE</scope>
    <source>
        <strain evidence="2">CBHHK002</strain>
    </source>
</reference>
<feature type="region of interest" description="Disordered" evidence="1">
    <location>
        <begin position="380"/>
        <end position="406"/>
    </location>
</feature>
<dbReference type="Proteomes" id="UP001218218">
    <property type="component" value="Unassembled WGS sequence"/>
</dbReference>
<keyword evidence="3" id="KW-1185">Reference proteome</keyword>
<protein>
    <submittedName>
        <fullName evidence="2">Uncharacterized protein</fullName>
    </submittedName>
</protein>
<proteinExistence type="predicted"/>
<name>A0AAD6ZNH2_9AGAR</name>
<gene>
    <name evidence="2" type="ORF">DFH08DRAFT_814988</name>
</gene>
<organism evidence="2 3">
    <name type="scientific">Mycena albidolilacea</name>
    <dbReference type="NCBI Taxonomy" id="1033008"/>
    <lineage>
        <taxon>Eukaryota</taxon>
        <taxon>Fungi</taxon>
        <taxon>Dikarya</taxon>
        <taxon>Basidiomycota</taxon>
        <taxon>Agaricomycotina</taxon>
        <taxon>Agaricomycetes</taxon>
        <taxon>Agaricomycetidae</taxon>
        <taxon>Agaricales</taxon>
        <taxon>Marasmiineae</taxon>
        <taxon>Mycenaceae</taxon>
        <taxon>Mycena</taxon>
    </lineage>
</organism>
<evidence type="ECO:0000313" key="2">
    <source>
        <dbReference type="EMBL" id="KAJ7330896.1"/>
    </source>
</evidence>
<dbReference type="EMBL" id="JARIHO010000036">
    <property type="protein sequence ID" value="KAJ7330896.1"/>
    <property type="molecule type" value="Genomic_DNA"/>
</dbReference>
<comment type="caution">
    <text evidence="2">The sequence shown here is derived from an EMBL/GenBank/DDBJ whole genome shotgun (WGS) entry which is preliminary data.</text>
</comment>
<dbReference type="AlphaFoldDB" id="A0AAD6ZNH2"/>